<evidence type="ECO:0000313" key="3">
    <source>
        <dbReference type="Proteomes" id="UP000224634"/>
    </source>
</evidence>
<sequence length="361" mass="40238">MSKRISENLDGIVTNMFEFHDDGKGSFSSWKNKASYLATQAIVLERLGPVAGLIRRGENLPLRKLSYNLKKLSEDNAESNGQRGSRWADLQRLSCPTAIFCMISCSALAQSPTGEYNWLLNNVEKYLAGQHLPQNWVVRVQIRKVLANLPRQPNAISFLDSYHNLEIESCTTREESSRKRRRVENRLQSDEQQSSASPKLARDIGLSLAVHSGTGGAETQGSGMVQTSTTFNPPGSSIPPLDNLPSSAIPTGREWKEGKKEVDYQATELLGQGPYCSFSFMRRRMSENLPEPFCTGMKESRLWRDEQANGGLAVTNCLSLHLPVTVNEDAFFLVRLSYYHGFKICNLLGLGDPETGYMPLP</sequence>
<feature type="region of interest" description="Disordered" evidence="1">
    <location>
        <begin position="170"/>
        <end position="246"/>
    </location>
</feature>
<evidence type="ECO:0000313" key="2">
    <source>
        <dbReference type="EMBL" id="PGH16002.1"/>
    </source>
</evidence>
<organism evidence="2 3">
    <name type="scientific">Polytolypa hystricis (strain UAMH7299)</name>
    <dbReference type="NCBI Taxonomy" id="1447883"/>
    <lineage>
        <taxon>Eukaryota</taxon>
        <taxon>Fungi</taxon>
        <taxon>Dikarya</taxon>
        <taxon>Ascomycota</taxon>
        <taxon>Pezizomycotina</taxon>
        <taxon>Eurotiomycetes</taxon>
        <taxon>Eurotiomycetidae</taxon>
        <taxon>Onygenales</taxon>
        <taxon>Onygenales incertae sedis</taxon>
        <taxon>Polytolypa</taxon>
    </lineage>
</organism>
<feature type="compositionally biased region" description="Polar residues" evidence="1">
    <location>
        <begin position="219"/>
        <end position="235"/>
    </location>
</feature>
<dbReference type="STRING" id="1447883.A0A2B7Y556"/>
<comment type="caution">
    <text evidence="2">The sequence shown here is derived from an EMBL/GenBank/DDBJ whole genome shotgun (WGS) entry which is preliminary data.</text>
</comment>
<keyword evidence="3" id="KW-1185">Reference proteome</keyword>
<dbReference type="AlphaFoldDB" id="A0A2B7Y556"/>
<proteinExistence type="predicted"/>
<name>A0A2B7Y556_POLH7</name>
<accession>A0A2B7Y556</accession>
<dbReference type="Proteomes" id="UP000224634">
    <property type="component" value="Unassembled WGS sequence"/>
</dbReference>
<reference evidence="2 3" key="1">
    <citation type="submission" date="2017-10" db="EMBL/GenBank/DDBJ databases">
        <title>Comparative genomics in systemic dimorphic fungi from Ajellomycetaceae.</title>
        <authorList>
            <person name="Munoz J.F."/>
            <person name="Mcewen J.G."/>
            <person name="Clay O.K."/>
            <person name="Cuomo C.A."/>
        </authorList>
    </citation>
    <scope>NUCLEOTIDE SEQUENCE [LARGE SCALE GENOMIC DNA]</scope>
    <source>
        <strain evidence="2 3">UAMH7299</strain>
    </source>
</reference>
<protein>
    <submittedName>
        <fullName evidence="2">Uncharacterized protein</fullName>
    </submittedName>
</protein>
<evidence type="ECO:0000256" key="1">
    <source>
        <dbReference type="SAM" id="MobiDB-lite"/>
    </source>
</evidence>
<dbReference type="OrthoDB" id="4207285at2759"/>
<dbReference type="EMBL" id="PDNA01000077">
    <property type="protein sequence ID" value="PGH16002.1"/>
    <property type="molecule type" value="Genomic_DNA"/>
</dbReference>
<gene>
    <name evidence="2" type="ORF">AJ80_05345</name>
</gene>